<dbReference type="EMBL" id="JBEDUW010000004">
    <property type="protein sequence ID" value="KAK9931785.1"/>
    <property type="molecule type" value="Genomic_DNA"/>
</dbReference>
<organism evidence="2 3">
    <name type="scientific">Rubus argutus</name>
    <name type="common">Southern blackberry</name>
    <dbReference type="NCBI Taxonomy" id="59490"/>
    <lineage>
        <taxon>Eukaryota</taxon>
        <taxon>Viridiplantae</taxon>
        <taxon>Streptophyta</taxon>
        <taxon>Embryophyta</taxon>
        <taxon>Tracheophyta</taxon>
        <taxon>Spermatophyta</taxon>
        <taxon>Magnoliopsida</taxon>
        <taxon>eudicotyledons</taxon>
        <taxon>Gunneridae</taxon>
        <taxon>Pentapetalae</taxon>
        <taxon>rosids</taxon>
        <taxon>fabids</taxon>
        <taxon>Rosales</taxon>
        <taxon>Rosaceae</taxon>
        <taxon>Rosoideae</taxon>
        <taxon>Rosoideae incertae sedis</taxon>
        <taxon>Rubus</taxon>
    </lineage>
</organism>
<evidence type="ECO:0000313" key="3">
    <source>
        <dbReference type="Proteomes" id="UP001457282"/>
    </source>
</evidence>
<evidence type="ECO:0000256" key="1">
    <source>
        <dbReference type="SAM" id="MobiDB-lite"/>
    </source>
</evidence>
<feature type="region of interest" description="Disordered" evidence="1">
    <location>
        <begin position="1"/>
        <end position="22"/>
    </location>
</feature>
<name>A0AAW1X7Z0_RUBAR</name>
<feature type="compositionally biased region" description="Basic residues" evidence="1">
    <location>
        <begin position="1"/>
        <end position="12"/>
    </location>
</feature>
<gene>
    <name evidence="2" type="ORF">M0R45_019049</name>
</gene>
<dbReference type="AlphaFoldDB" id="A0AAW1X7Z0"/>
<keyword evidence="3" id="KW-1185">Reference proteome</keyword>
<accession>A0AAW1X7Z0</accession>
<dbReference type="Proteomes" id="UP001457282">
    <property type="component" value="Unassembled WGS sequence"/>
</dbReference>
<protein>
    <submittedName>
        <fullName evidence="2">Uncharacterized protein</fullName>
    </submittedName>
</protein>
<comment type="caution">
    <text evidence="2">The sequence shown here is derived from an EMBL/GenBank/DDBJ whole genome shotgun (WGS) entry which is preliminary data.</text>
</comment>
<evidence type="ECO:0000313" key="2">
    <source>
        <dbReference type="EMBL" id="KAK9931785.1"/>
    </source>
</evidence>
<proteinExistence type="predicted"/>
<reference evidence="2 3" key="1">
    <citation type="journal article" date="2023" name="G3 (Bethesda)">
        <title>A chromosome-length genome assembly and annotation of blackberry (Rubus argutus, cv. 'Hillquist').</title>
        <authorList>
            <person name="Bruna T."/>
            <person name="Aryal R."/>
            <person name="Dudchenko O."/>
            <person name="Sargent D.J."/>
            <person name="Mead D."/>
            <person name="Buti M."/>
            <person name="Cavallini A."/>
            <person name="Hytonen T."/>
            <person name="Andres J."/>
            <person name="Pham M."/>
            <person name="Weisz D."/>
            <person name="Mascagni F."/>
            <person name="Usai G."/>
            <person name="Natali L."/>
            <person name="Bassil N."/>
            <person name="Fernandez G.E."/>
            <person name="Lomsadze A."/>
            <person name="Armour M."/>
            <person name="Olukolu B."/>
            <person name="Poorten T."/>
            <person name="Britton C."/>
            <person name="Davik J."/>
            <person name="Ashrafi H."/>
            <person name="Aiden E.L."/>
            <person name="Borodovsky M."/>
            <person name="Worthington M."/>
        </authorList>
    </citation>
    <scope>NUCLEOTIDE SEQUENCE [LARGE SCALE GENOMIC DNA]</scope>
    <source>
        <strain evidence="2">PI 553951</strain>
    </source>
</reference>
<sequence length="83" mass="9373">MTLRRAKPKPQPRHAPPTAAAHVVYSRDTVVKAAGHRDRTETCEEKDAVLLYLINSPVTRAEPLRFKKEGVYGVDDSGNRIYR</sequence>